<dbReference type="OrthoDB" id="2886521at2"/>
<sequence length="100" mass="11391">MIVHELIGTETLFAEQLKEGYYVIREKYNKLDVQPQDTGAFQQIDCGTEEIITVVFDPGTDYSLICLGTYTFEAKAPSLSELWQTLKIKHQDLFQQGISV</sequence>
<dbReference type="EMBL" id="LXMA01000012">
    <property type="protein sequence ID" value="OAT73190.1"/>
    <property type="molecule type" value="Genomic_DNA"/>
</dbReference>
<evidence type="ECO:0000313" key="2">
    <source>
        <dbReference type="Proteomes" id="UP000078290"/>
    </source>
</evidence>
<accession>A0A1B7KT00</accession>
<name>A0A1B7KT00_PARTM</name>
<dbReference type="RefSeq" id="WP_064550863.1">
    <property type="nucleotide sequence ID" value="NZ_LXMA01000012.1"/>
</dbReference>
<dbReference type="AlphaFoldDB" id="A0A1B7KT00"/>
<comment type="caution">
    <text evidence="1">The sequence shown here is derived from an EMBL/GenBank/DDBJ whole genome shotgun (WGS) entry which is preliminary data.</text>
</comment>
<evidence type="ECO:0000313" key="1">
    <source>
        <dbReference type="EMBL" id="OAT73190.1"/>
    </source>
</evidence>
<organism evidence="1 2">
    <name type="scientific">Parageobacillus thermoglucosidasius</name>
    <name type="common">Geobacillus thermoglucosidasius</name>
    <dbReference type="NCBI Taxonomy" id="1426"/>
    <lineage>
        <taxon>Bacteria</taxon>
        <taxon>Bacillati</taxon>
        <taxon>Bacillota</taxon>
        <taxon>Bacilli</taxon>
        <taxon>Bacillales</taxon>
        <taxon>Anoxybacillaceae</taxon>
        <taxon>Parageobacillus</taxon>
    </lineage>
</organism>
<reference evidence="2" key="1">
    <citation type="submission" date="2016-05" db="EMBL/GenBank/DDBJ databases">
        <authorList>
            <person name="Wang W."/>
            <person name="Zhu L."/>
        </authorList>
    </citation>
    <scope>NUCLEOTIDE SEQUENCE [LARGE SCALE GENOMIC DNA]</scope>
    <source>
        <strain evidence="2">W-2</strain>
    </source>
</reference>
<protein>
    <submittedName>
        <fullName evidence="1">Uncharacterized protein</fullName>
    </submittedName>
</protein>
<dbReference type="Proteomes" id="UP000078290">
    <property type="component" value="Unassembled WGS sequence"/>
</dbReference>
<gene>
    <name evidence="1" type="ORF">A7K69_04185</name>
</gene>
<proteinExistence type="predicted"/>